<comment type="caution">
    <text evidence="1">The sequence shown here is derived from an EMBL/GenBank/DDBJ whole genome shotgun (WGS) entry which is preliminary data.</text>
</comment>
<sequence>MLHLLKLIRAKAKQPAYTLSVQMELGTPIPLTVLTYNRFEVFASRGIKLGPTLFFSWMSGETVNGSFASYQAFAISDPSSVRGYGEGAIGVGLSYYLPVRISQSNTSVEVEHVCRSGTRLSLRIVLVG</sequence>
<dbReference type="InterPro" id="IPR039910">
    <property type="entry name" value="D15-like"/>
</dbReference>
<keyword evidence="2" id="KW-1185">Reference proteome</keyword>
<dbReference type="PANTHER" id="PTHR12815">
    <property type="entry name" value="SORTING AND ASSEMBLY MACHINERY SAMM50 PROTEIN FAMILY MEMBER"/>
    <property type="match status" value="1"/>
</dbReference>
<dbReference type="GO" id="GO:0009658">
    <property type="term" value="P:chloroplast organization"/>
    <property type="evidence" value="ECO:0007669"/>
    <property type="project" value="TreeGrafter"/>
</dbReference>
<dbReference type="Proteomes" id="UP001374584">
    <property type="component" value="Unassembled WGS sequence"/>
</dbReference>
<dbReference type="PANTHER" id="PTHR12815:SF39">
    <property type="entry name" value="OUTER MEMBRANE OMP85 FAMILY PROTEIN"/>
    <property type="match status" value="1"/>
</dbReference>
<organism evidence="1 2">
    <name type="scientific">Phaseolus coccineus</name>
    <name type="common">Scarlet runner bean</name>
    <name type="synonym">Phaseolus multiflorus</name>
    <dbReference type="NCBI Taxonomy" id="3886"/>
    <lineage>
        <taxon>Eukaryota</taxon>
        <taxon>Viridiplantae</taxon>
        <taxon>Streptophyta</taxon>
        <taxon>Embryophyta</taxon>
        <taxon>Tracheophyta</taxon>
        <taxon>Spermatophyta</taxon>
        <taxon>Magnoliopsida</taxon>
        <taxon>eudicotyledons</taxon>
        <taxon>Gunneridae</taxon>
        <taxon>Pentapetalae</taxon>
        <taxon>rosids</taxon>
        <taxon>fabids</taxon>
        <taxon>Fabales</taxon>
        <taxon>Fabaceae</taxon>
        <taxon>Papilionoideae</taxon>
        <taxon>50 kb inversion clade</taxon>
        <taxon>NPAAA clade</taxon>
        <taxon>indigoferoid/millettioid clade</taxon>
        <taxon>Phaseoleae</taxon>
        <taxon>Phaseolus</taxon>
    </lineage>
</organism>
<name>A0AAN9MNR4_PHACN</name>
<evidence type="ECO:0008006" key="3">
    <source>
        <dbReference type="Google" id="ProtNLM"/>
    </source>
</evidence>
<gene>
    <name evidence="1" type="ORF">VNO80_15451</name>
</gene>
<evidence type="ECO:0000313" key="2">
    <source>
        <dbReference type="Proteomes" id="UP001374584"/>
    </source>
</evidence>
<dbReference type="AlphaFoldDB" id="A0AAN9MNR4"/>
<dbReference type="GO" id="GO:0016020">
    <property type="term" value="C:membrane"/>
    <property type="evidence" value="ECO:0007669"/>
    <property type="project" value="TreeGrafter"/>
</dbReference>
<proteinExistence type="predicted"/>
<dbReference type="EMBL" id="JAYMYR010000006">
    <property type="protein sequence ID" value="KAK7356184.1"/>
    <property type="molecule type" value="Genomic_DNA"/>
</dbReference>
<protein>
    <recommendedName>
        <fullName evidence="3">Bacterial surface antigen (D15) domain-containing protein</fullName>
    </recommendedName>
</protein>
<evidence type="ECO:0000313" key="1">
    <source>
        <dbReference type="EMBL" id="KAK7356184.1"/>
    </source>
</evidence>
<dbReference type="GO" id="GO:0009793">
    <property type="term" value="P:embryo development ending in seed dormancy"/>
    <property type="evidence" value="ECO:0007669"/>
    <property type="project" value="TreeGrafter"/>
</dbReference>
<accession>A0AAN9MNR4</accession>
<reference evidence="1 2" key="1">
    <citation type="submission" date="2024-01" db="EMBL/GenBank/DDBJ databases">
        <title>The genomes of 5 underutilized Papilionoideae crops provide insights into root nodulation and disease resistanc.</title>
        <authorList>
            <person name="Jiang F."/>
        </authorList>
    </citation>
    <scope>NUCLEOTIDE SEQUENCE [LARGE SCALE GENOMIC DNA]</scope>
    <source>
        <strain evidence="1">JINMINGXINNONG_FW02</strain>
        <tissue evidence="1">Leaves</tissue>
    </source>
</reference>